<evidence type="ECO:0000256" key="1">
    <source>
        <dbReference type="SAM" id="MobiDB-lite"/>
    </source>
</evidence>
<evidence type="ECO:0000313" key="2">
    <source>
        <dbReference type="EMBL" id="KZB82326.1"/>
    </source>
</evidence>
<dbReference type="AlphaFoldDB" id="A0A154MCW2"/>
<dbReference type="RefSeq" id="WP_061990462.1">
    <property type="nucleotide sequence ID" value="NZ_FOPQ01000001.1"/>
</dbReference>
<reference evidence="2 4" key="1">
    <citation type="submission" date="2015-12" db="EMBL/GenBank/DDBJ databases">
        <title>Amycolatopsis regifaucium genome sequencing and assembly.</title>
        <authorList>
            <person name="Mayilraj S."/>
        </authorList>
    </citation>
    <scope>NUCLEOTIDE SEQUENCE [LARGE SCALE GENOMIC DNA]</scope>
    <source>
        <strain evidence="2 4">GY080</strain>
    </source>
</reference>
<feature type="region of interest" description="Disordered" evidence="1">
    <location>
        <begin position="32"/>
        <end position="62"/>
    </location>
</feature>
<evidence type="ECO:0000313" key="4">
    <source>
        <dbReference type="Proteomes" id="UP000076321"/>
    </source>
</evidence>
<reference evidence="3 5" key="2">
    <citation type="submission" date="2016-11" db="EMBL/GenBank/DDBJ databases">
        <title>Genome sequencing of Amycolatopsis regifaucium.</title>
        <authorList>
            <person name="Mayilraj S."/>
            <person name="Kaur N."/>
        </authorList>
    </citation>
    <scope>NUCLEOTIDE SEQUENCE [LARGE SCALE GENOMIC DNA]</scope>
    <source>
        <strain evidence="3 5">GY080</strain>
    </source>
</reference>
<accession>A0A154MCW2</accession>
<dbReference type="EMBL" id="LOBU02000005">
    <property type="protein sequence ID" value="OKA10279.1"/>
    <property type="molecule type" value="Genomic_DNA"/>
</dbReference>
<keyword evidence="5" id="KW-1185">Reference proteome</keyword>
<dbReference type="Proteomes" id="UP000076321">
    <property type="component" value="Unassembled WGS sequence"/>
</dbReference>
<name>A0A154MCW2_9PSEU</name>
<dbReference type="EMBL" id="LQCI01000034">
    <property type="protein sequence ID" value="KZB82326.1"/>
    <property type="molecule type" value="Genomic_DNA"/>
</dbReference>
<protein>
    <submittedName>
        <fullName evidence="2">Uncharacterized protein</fullName>
    </submittedName>
</protein>
<sequence>MVLLLVLVVLFVVLAAVGIGVYFLVKSNNKPRPPALPHHRYPQQPPQYPSRQQTYPPQGWGN</sequence>
<organism evidence="2 4">
    <name type="scientific">Amycolatopsis regifaucium</name>
    <dbReference type="NCBI Taxonomy" id="546365"/>
    <lineage>
        <taxon>Bacteria</taxon>
        <taxon>Bacillati</taxon>
        <taxon>Actinomycetota</taxon>
        <taxon>Actinomycetes</taxon>
        <taxon>Pseudonocardiales</taxon>
        <taxon>Pseudonocardiaceae</taxon>
        <taxon>Amycolatopsis</taxon>
    </lineage>
</organism>
<comment type="caution">
    <text evidence="2">The sequence shown here is derived from an EMBL/GenBank/DDBJ whole genome shotgun (WGS) entry which is preliminary data.</text>
</comment>
<evidence type="ECO:0000313" key="5">
    <source>
        <dbReference type="Proteomes" id="UP000186883"/>
    </source>
</evidence>
<proteinExistence type="predicted"/>
<evidence type="ECO:0000313" key="3">
    <source>
        <dbReference type="EMBL" id="OKA10279.1"/>
    </source>
</evidence>
<feature type="compositionally biased region" description="Low complexity" evidence="1">
    <location>
        <begin position="49"/>
        <end position="62"/>
    </location>
</feature>
<dbReference type="Proteomes" id="UP000186883">
    <property type="component" value="Unassembled WGS sequence"/>
</dbReference>
<gene>
    <name evidence="3" type="ORF">ATP06_0205135</name>
    <name evidence="2" type="ORF">AVL48_10425</name>
</gene>